<evidence type="ECO:0000256" key="1">
    <source>
        <dbReference type="ARBA" id="ARBA00004479"/>
    </source>
</evidence>
<name>A0ABD1UQW7_9LAMI</name>
<gene>
    <name evidence="17" type="ORF">Adt_12471</name>
</gene>
<dbReference type="Gene3D" id="3.30.200.20">
    <property type="entry name" value="Phosphorylase Kinase, domain 1"/>
    <property type="match status" value="1"/>
</dbReference>
<keyword evidence="6 15" id="KW-0732">Signal</keyword>
<evidence type="ECO:0000256" key="8">
    <source>
        <dbReference type="ARBA" id="ARBA00022777"/>
    </source>
</evidence>
<comment type="subcellular location">
    <subcellularLocation>
        <location evidence="1">Membrane</location>
        <topology evidence="1">Single-pass type I membrane protein</topology>
    </subcellularLocation>
</comment>
<dbReference type="GO" id="GO:0004674">
    <property type="term" value="F:protein serine/threonine kinase activity"/>
    <property type="evidence" value="ECO:0007669"/>
    <property type="project" value="UniProtKB-KW"/>
</dbReference>
<sequence length="617" mass="69943">MSKRRLLCAGFSFLILFLCCTTSCQAQNNSFCVPSSCGNISIRYPFRLKVDPENCGHHEPIFALECQKNSTILSSKSQKYNVLAINYNNFTIRIADPGLDRDNYSSCPIYSSVDNDLSSSYMYLASSESITLLNCISPINNSLYIENQFCGNKSAFSNSSKIHSYVVIGSILGSYLEESCTFDTVVLTSSSIPLQENATYSTIHVALAFGFELSWYRAMCGECDASKGTCIVEDNQIRCRHYCYEDTPLSERSLLCKIMPYLCLEHFFENGKAENFNYYKGLIIAPRLLCGLPFVLGLIVYKWRRRHLSVDDETIEEILKHQDNLMPIKYSYSEIKKMTKSFKDKLGGGRCGTVFKGNLRSGPFVAIKMMANSVACGKEFINEVAKIGRIRHANVVKLIGFCIEGSKRALVYEFMPNGSLDKYVYSQEGTFSLSYGKMFKISLGMARGIDYLHQDSEHIDIKFHNILLDENFNPKISDLGLAKLYPLDDIGGVSYKADLYNFGMMLMEMARRRENMNPFAENLSQVYFPSWVYDQLNEGKQLEMGNATDEERKMMKKIMIVALWCIQMRPKDRPSTSKVVEMLEADIGILRMPPKSFPISGEIAKDDEYTTRVEASI</sequence>
<feature type="chain" id="PRO_5044760785" description="non-specific serine/threonine protein kinase" evidence="15">
    <location>
        <begin position="27"/>
        <end position="617"/>
    </location>
</feature>
<evidence type="ECO:0000256" key="13">
    <source>
        <dbReference type="ARBA" id="ARBA00047899"/>
    </source>
</evidence>
<dbReference type="FunFam" id="1.10.510.10:FF:001023">
    <property type="entry name" value="Os07g0541700 protein"/>
    <property type="match status" value="1"/>
</dbReference>
<organism evidence="17 18">
    <name type="scientific">Abeliophyllum distichum</name>
    <dbReference type="NCBI Taxonomy" id="126358"/>
    <lineage>
        <taxon>Eukaryota</taxon>
        <taxon>Viridiplantae</taxon>
        <taxon>Streptophyta</taxon>
        <taxon>Embryophyta</taxon>
        <taxon>Tracheophyta</taxon>
        <taxon>Spermatophyta</taxon>
        <taxon>Magnoliopsida</taxon>
        <taxon>eudicotyledons</taxon>
        <taxon>Gunneridae</taxon>
        <taxon>Pentapetalae</taxon>
        <taxon>asterids</taxon>
        <taxon>lamiids</taxon>
        <taxon>Lamiales</taxon>
        <taxon>Oleaceae</taxon>
        <taxon>Forsythieae</taxon>
        <taxon>Abeliophyllum</taxon>
    </lineage>
</organism>
<evidence type="ECO:0000256" key="6">
    <source>
        <dbReference type="ARBA" id="ARBA00022729"/>
    </source>
</evidence>
<comment type="caution">
    <text evidence="17">The sequence shown here is derived from an EMBL/GenBank/DDBJ whole genome shotgun (WGS) entry which is preliminary data.</text>
</comment>
<keyword evidence="11" id="KW-0472">Membrane</keyword>
<keyword evidence="4" id="KW-0808">Transferase</keyword>
<keyword evidence="10" id="KW-1133">Transmembrane helix</keyword>
<comment type="catalytic activity">
    <reaction evidence="13">
        <text>L-threonyl-[protein] + ATP = O-phospho-L-threonyl-[protein] + ADP + H(+)</text>
        <dbReference type="Rhea" id="RHEA:46608"/>
        <dbReference type="Rhea" id="RHEA-COMP:11060"/>
        <dbReference type="Rhea" id="RHEA-COMP:11605"/>
        <dbReference type="ChEBI" id="CHEBI:15378"/>
        <dbReference type="ChEBI" id="CHEBI:30013"/>
        <dbReference type="ChEBI" id="CHEBI:30616"/>
        <dbReference type="ChEBI" id="CHEBI:61977"/>
        <dbReference type="ChEBI" id="CHEBI:456216"/>
        <dbReference type="EC" id="2.7.11.1"/>
    </reaction>
</comment>
<dbReference type="InterPro" id="IPR025287">
    <property type="entry name" value="WAK_GUB"/>
</dbReference>
<evidence type="ECO:0000256" key="4">
    <source>
        <dbReference type="ARBA" id="ARBA00022679"/>
    </source>
</evidence>
<evidence type="ECO:0000256" key="15">
    <source>
        <dbReference type="SAM" id="SignalP"/>
    </source>
</evidence>
<keyword evidence="3" id="KW-0723">Serine/threonine-protein kinase</keyword>
<dbReference type="Gene3D" id="1.10.510.10">
    <property type="entry name" value="Transferase(Phosphotransferase) domain 1"/>
    <property type="match status" value="2"/>
</dbReference>
<keyword evidence="5" id="KW-0812">Transmembrane</keyword>
<dbReference type="SUPFAM" id="SSF56112">
    <property type="entry name" value="Protein kinase-like (PK-like)"/>
    <property type="match status" value="1"/>
</dbReference>
<dbReference type="InterPro" id="IPR001245">
    <property type="entry name" value="Ser-Thr/Tyr_kinase_cat_dom"/>
</dbReference>
<dbReference type="PANTHER" id="PTHR27009">
    <property type="entry name" value="RUST RESISTANCE KINASE LR10-RELATED"/>
    <property type="match status" value="1"/>
</dbReference>
<evidence type="ECO:0000256" key="14">
    <source>
        <dbReference type="ARBA" id="ARBA00048679"/>
    </source>
</evidence>
<proteinExistence type="predicted"/>
<evidence type="ECO:0000256" key="10">
    <source>
        <dbReference type="ARBA" id="ARBA00022989"/>
    </source>
</evidence>
<feature type="signal peptide" evidence="15">
    <location>
        <begin position="1"/>
        <end position="26"/>
    </location>
</feature>
<evidence type="ECO:0000256" key="2">
    <source>
        <dbReference type="ARBA" id="ARBA00012513"/>
    </source>
</evidence>
<comment type="catalytic activity">
    <reaction evidence="14">
        <text>L-seryl-[protein] + ATP = O-phospho-L-seryl-[protein] + ADP + H(+)</text>
        <dbReference type="Rhea" id="RHEA:17989"/>
        <dbReference type="Rhea" id="RHEA-COMP:9863"/>
        <dbReference type="Rhea" id="RHEA-COMP:11604"/>
        <dbReference type="ChEBI" id="CHEBI:15378"/>
        <dbReference type="ChEBI" id="CHEBI:29999"/>
        <dbReference type="ChEBI" id="CHEBI:30616"/>
        <dbReference type="ChEBI" id="CHEBI:83421"/>
        <dbReference type="ChEBI" id="CHEBI:456216"/>
        <dbReference type="EC" id="2.7.11.1"/>
    </reaction>
</comment>
<dbReference type="EMBL" id="JBFOLK010000003">
    <property type="protein sequence ID" value="KAL2527417.1"/>
    <property type="molecule type" value="Genomic_DNA"/>
</dbReference>
<protein>
    <recommendedName>
        <fullName evidence="2">non-specific serine/threonine protein kinase</fullName>
        <ecNumber evidence="2">2.7.11.1</ecNumber>
    </recommendedName>
</protein>
<keyword evidence="12" id="KW-0325">Glycoprotein</keyword>
<dbReference type="Pfam" id="PF14380">
    <property type="entry name" value="WAK_assoc"/>
    <property type="match status" value="1"/>
</dbReference>
<evidence type="ECO:0000256" key="12">
    <source>
        <dbReference type="ARBA" id="ARBA00023180"/>
    </source>
</evidence>
<dbReference type="InterPro" id="IPR045874">
    <property type="entry name" value="LRK10/LRL21-25-like"/>
</dbReference>
<keyword evidence="18" id="KW-1185">Reference proteome</keyword>
<keyword evidence="7" id="KW-0547">Nucleotide-binding</keyword>
<evidence type="ECO:0000313" key="18">
    <source>
        <dbReference type="Proteomes" id="UP001604336"/>
    </source>
</evidence>
<dbReference type="InterPro" id="IPR011009">
    <property type="entry name" value="Kinase-like_dom_sf"/>
</dbReference>
<keyword evidence="9" id="KW-0067">ATP-binding</keyword>
<dbReference type="PROSITE" id="PS50011">
    <property type="entry name" value="PROTEIN_KINASE_DOM"/>
    <property type="match status" value="1"/>
</dbReference>
<dbReference type="AlphaFoldDB" id="A0ABD1UQW7"/>
<dbReference type="Pfam" id="PF07714">
    <property type="entry name" value="PK_Tyr_Ser-Thr"/>
    <property type="match status" value="1"/>
</dbReference>
<dbReference type="Pfam" id="PF13947">
    <property type="entry name" value="GUB_WAK_bind"/>
    <property type="match status" value="1"/>
</dbReference>
<evidence type="ECO:0000256" key="7">
    <source>
        <dbReference type="ARBA" id="ARBA00022741"/>
    </source>
</evidence>
<evidence type="ECO:0000256" key="9">
    <source>
        <dbReference type="ARBA" id="ARBA00022840"/>
    </source>
</evidence>
<accession>A0ABD1UQW7</accession>
<feature type="domain" description="Protein kinase" evidence="16">
    <location>
        <begin position="340"/>
        <end position="587"/>
    </location>
</feature>
<dbReference type="FunFam" id="3.30.200.20:FF:000178">
    <property type="entry name" value="serine/threonine-protein kinase PBS1-like"/>
    <property type="match status" value="1"/>
</dbReference>
<evidence type="ECO:0000256" key="3">
    <source>
        <dbReference type="ARBA" id="ARBA00022527"/>
    </source>
</evidence>
<evidence type="ECO:0000256" key="11">
    <source>
        <dbReference type="ARBA" id="ARBA00023136"/>
    </source>
</evidence>
<dbReference type="GO" id="GO:0016020">
    <property type="term" value="C:membrane"/>
    <property type="evidence" value="ECO:0007669"/>
    <property type="project" value="UniProtKB-SubCell"/>
</dbReference>
<dbReference type="SMART" id="SM00220">
    <property type="entry name" value="S_TKc"/>
    <property type="match status" value="1"/>
</dbReference>
<dbReference type="InterPro" id="IPR000719">
    <property type="entry name" value="Prot_kinase_dom"/>
</dbReference>
<keyword evidence="8 17" id="KW-0418">Kinase</keyword>
<evidence type="ECO:0000313" key="17">
    <source>
        <dbReference type="EMBL" id="KAL2527417.1"/>
    </source>
</evidence>
<evidence type="ECO:0000256" key="5">
    <source>
        <dbReference type="ARBA" id="ARBA00022692"/>
    </source>
</evidence>
<dbReference type="GO" id="GO:0005524">
    <property type="term" value="F:ATP binding"/>
    <property type="evidence" value="ECO:0007669"/>
    <property type="project" value="UniProtKB-KW"/>
</dbReference>
<dbReference type="Proteomes" id="UP001604336">
    <property type="component" value="Unassembled WGS sequence"/>
</dbReference>
<evidence type="ECO:0000259" key="16">
    <source>
        <dbReference type="PROSITE" id="PS50011"/>
    </source>
</evidence>
<dbReference type="InterPro" id="IPR032872">
    <property type="entry name" value="WAK_assoc_C"/>
</dbReference>
<dbReference type="EC" id="2.7.11.1" evidence="2"/>
<reference evidence="18" key="1">
    <citation type="submission" date="2024-07" db="EMBL/GenBank/DDBJ databases">
        <title>Two chromosome-level genome assemblies of Korean endemic species Abeliophyllum distichum and Forsythia ovata (Oleaceae).</title>
        <authorList>
            <person name="Jang H."/>
        </authorList>
    </citation>
    <scope>NUCLEOTIDE SEQUENCE [LARGE SCALE GENOMIC DNA]</scope>
</reference>